<dbReference type="PANTHER" id="PTHR46905:SF21">
    <property type="entry name" value="RING-TYPE E3 UBIQUITIN TRANSFERASE"/>
    <property type="match status" value="1"/>
</dbReference>
<organism evidence="17 18">
    <name type="scientific">Arabidopsis arenosa</name>
    <name type="common">Sand rock-cress</name>
    <name type="synonym">Cardaminopsis arenosa</name>
    <dbReference type="NCBI Taxonomy" id="38785"/>
    <lineage>
        <taxon>Eukaryota</taxon>
        <taxon>Viridiplantae</taxon>
        <taxon>Streptophyta</taxon>
        <taxon>Embryophyta</taxon>
        <taxon>Tracheophyta</taxon>
        <taxon>Spermatophyta</taxon>
        <taxon>Magnoliopsida</taxon>
        <taxon>eudicotyledons</taxon>
        <taxon>Gunneridae</taxon>
        <taxon>Pentapetalae</taxon>
        <taxon>rosids</taxon>
        <taxon>malvids</taxon>
        <taxon>Brassicales</taxon>
        <taxon>Brassicaceae</taxon>
        <taxon>Camelineae</taxon>
        <taxon>Arabidopsis</taxon>
    </lineage>
</organism>
<proteinExistence type="inferred from homology"/>
<comment type="subcellular location">
    <subcellularLocation>
        <location evidence="2">Membrane</location>
        <topology evidence="2">Single-pass membrane protein</topology>
    </subcellularLocation>
</comment>
<dbReference type="SUPFAM" id="SSF57850">
    <property type="entry name" value="RING/U-box"/>
    <property type="match status" value="1"/>
</dbReference>
<dbReference type="GO" id="GO:0016567">
    <property type="term" value="P:protein ubiquitination"/>
    <property type="evidence" value="ECO:0007669"/>
    <property type="project" value="InterPro"/>
</dbReference>
<keyword evidence="6 15" id="KW-0812">Transmembrane</keyword>
<dbReference type="InterPro" id="IPR044602">
    <property type="entry name" value="ATL10/ATL72-79-like"/>
</dbReference>
<evidence type="ECO:0000256" key="10">
    <source>
        <dbReference type="ARBA" id="ARBA00022833"/>
    </source>
</evidence>
<keyword evidence="7" id="KW-0479">Metal-binding</keyword>
<feature type="transmembrane region" description="Helical" evidence="15">
    <location>
        <begin position="33"/>
        <end position="54"/>
    </location>
</feature>
<evidence type="ECO:0000256" key="3">
    <source>
        <dbReference type="ARBA" id="ARBA00004906"/>
    </source>
</evidence>
<evidence type="ECO:0000256" key="5">
    <source>
        <dbReference type="ARBA" id="ARBA00022679"/>
    </source>
</evidence>
<evidence type="ECO:0000256" key="14">
    <source>
        <dbReference type="PROSITE-ProRule" id="PRU00175"/>
    </source>
</evidence>
<evidence type="ECO:0000256" key="4">
    <source>
        <dbReference type="ARBA" id="ARBA00012483"/>
    </source>
</evidence>
<evidence type="ECO:0000313" key="18">
    <source>
        <dbReference type="Proteomes" id="UP000682877"/>
    </source>
</evidence>
<comment type="pathway">
    <text evidence="3">Protein modification; protein ubiquitination.</text>
</comment>
<keyword evidence="18" id="KW-1185">Reference proteome</keyword>
<dbReference type="SMART" id="SM00184">
    <property type="entry name" value="RING"/>
    <property type="match status" value="1"/>
</dbReference>
<dbReference type="GO" id="GO:0008270">
    <property type="term" value="F:zinc ion binding"/>
    <property type="evidence" value="ECO:0007669"/>
    <property type="project" value="UniProtKB-KW"/>
</dbReference>
<keyword evidence="11 15" id="KW-1133">Transmembrane helix</keyword>
<keyword evidence="8 14" id="KW-0863">Zinc-finger</keyword>
<dbReference type="InterPro" id="IPR001841">
    <property type="entry name" value="Znf_RING"/>
</dbReference>
<keyword evidence="9" id="KW-0833">Ubl conjugation pathway</keyword>
<gene>
    <name evidence="17" type="ORF">AARE701A_LOCUS14160</name>
</gene>
<accession>A0A8S2ADQ8</accession>
<dbReference type="EMBL" id="LR999456">
    <property type="protein sequence ID" value="CAE6085157.1"/>
    <property type="molecule type" value="Genomic_DNA"/>
</dbReference>
<evidence type="ECO:0000256" key="15">
    <source>
        <dbReference type="SAM" id="Phobius"/>
    </source>
</evidence>
<evidence type="ECO:0000256" key="12">
    <source>
        <dbReference type="ARBA" id="ARBA00023136"/>
    </source>
</evidence>
<dbReference type="CDD" id="cd16461">
    <property type="entry name" value="RING-H2_EL5-like"/>
    <property type="match status" value="1"/>
</dbReference>
<evidence type="ECO:0000256" key="1">
    <source>
        <dbReference type="ARBA" id="ARBA00000900"/>
    </source>
</evidence>
<dbReference type="Pfam" id="PF13639">
    <property type="entry name" value="zf-RING_2"/>
    <property type="match status" value="1"/>
</dbReference>
<evidence type="ECO:0000256" key="11">
    <source>
        <dbReference type="ARBA" id="ARBA00022989"/>
    </source>
</evidence>
<dbReference type="SMART" id="SM01197">
    <property type="entry name" value="FANCL_C"/>
    <property type="match status" value="1"/>
</dbReference>
<evidence type="ECO:0000259" key="16">
    <source>
        <dbReference type="PROSITE" id="PS50089"/>
    </source>
</evidence>
<evidence type="ECO:0000256" key="8">
    <source>
        <dbReference type="ARBA" id="ARBA00022771"/>
    </source>
</evidence>
<dbReference type="Proteomes" id="UP000682877">
    <property type="component" value="Chromosome 6"/>
</dbReference>
<comment type="similarity">
    <text evidence="13">Belongs to the RING-type zinc finger family. ATL subfamily.</text>
</comment>
<dbReference type="PROSITE" id="PS50089">
    <property type="entry name" value="ZF_RING_2"/>
    <property type="match status" value="1"/>
</dbReference>
<comment type="catalytic activity">
    <reaction evidence="1">
        <text>S-ubiquitinyl-[E2 ubiquitin-conjugating enzyme]-L-cysteine + [acceptor protein]-L-lysine = [E2 ubiquitin-conjugating enzyme]-L-cysteine + N(6)-ubiquitinyl-[acceptor protein]-L-lysine.</text>
        <dbReference type="EC" id="2.3.2.27"/>
    </reaction>
</comment>
<evidence type="ECO:0000256" key="6">
    <source>
        <dbReference type="ARBA" id="ARBA00022692"/>
    </source>
</evidence>
<dbReference type="Gene3D" id="3.30.40.10">
    <property type="entry name" value="Zinc/RING finger domain, C3HC4 (zinc finger)"/>
    <property type="match status" value="1"/>
</dbReference>
<sequence length="215" mass="23178">MHRLLLESHGGGNETSGGGGDGYMRDMNFDANMVIILAALLCALILALGLNSILRCAMRCGFGLSSSAAAGAVADRSGLKKRELKKFPVAAYGSGEVKIAATECAICLGEFADGERVRVLPPCNHSFHMSCIDTWLVSHSSCPNCRHSLIETKTEGSGYEEEAHGIGLESSGGKESKRRGCCDYPHTRNHHQLSSAITFMDQQVEQQRIIPIRLL</sequence>
<evidence type="ECO:0000256" key="13">
    <source>
        <dbReference type="ARBA" id="ARBA00024209"/>
    </source>
</evidence>
<name>A0A8S2ADQ8_ARAAE</name>
<dbReference type="InterPro" id="IPR013083">
    <property type="entry name" value="Znf_RING/FYVE/PHD"/>
</dbReference>
<evidence type="ECO:0000256" key="2">
    <source>
        <dbReference type="ARBA" id="ARBA00004167"/>
    </source>
</evidence>
<evidence type="ECO:0000256" key="7">
    <source>
        <dbReference type="ARBA" id="ARBA00022723"/>
    </source>
</evidence>
<dbReference type="GO" id="GO:0061630">
    <property type="term" value="F:ubiquitin protein ligase activity"/>
    <property type="evidence" value="ECO:0007669"/>
    <property type="project" value="UniProtKB-EC"/>
</dbReference>
<feature type="domain" description="RING-type" evidence="16">
    <location>
        <begin position="104"/>
        <end position="146"/>
    </location>
</feature>
<reference evidence="17" key="1">
    <citation type="submission" date="2021-01" db="EMBL/GenBank/DDBJ databases">
        <authorList>
            <person name="Bezrukov I."/>
        </authorList>
    </citation>
    <scope>NUCLEOTIDE SEQUENCE</scope>
</reference>
<dbReference type="AlphaFoldDB" id="A0A8S2ADQ8"/>
<dbReference type="GO" id="GO:0016020">
    <property type="term" value="C:membrane"/>
    <property type="evidence" value="ECO:0007669"/>
    <property type="project" value="UniProtKB-SubCell"/>
</dbReference>
<dbReference type="EC" id="2.3.2.27" evidence="4"/>
<keyword evidence="10" id="KW-0862">Zinc</keyword>
<dbReference type="PANTHER" id="PTHR46905">
    <property type="entry name" value="RING-H2 FINGER PROTEIN ATL78"/>
    <property type="match status" value="1"/>
</dbReference>
<evidence type="ECO:0000313" key="17">
    <source>
        <dbReference type="EMBL" id="CAE6085157.1"/>
    </source>
</evidence>
<protein>
    <recommendedName>
        <fullName evidence="4">RING-type E3 ubiquitin transferase</fullName>
        <ecNumber evidence="4">2.3.2.27</ecNumber>
    </recommendedName>
</protein>
<evidence type="ECO:0000256" key="9">
    <source>
        <dbReference type="ARBA" id="ARBA00022786"/>
    </source>
</evidence>
<keyword evidence="12 15" id="KW-0472">Membrane</keyword>
<keyword evidence="5" id="KW-0808">Transferase</keyword>